<dbReference type="Proteomes" id="UP000471126">
    <property type="component" value="Unassembled WGS sequence"/>
</dbReference>
<dbReference type="EMBL" id="JAAGWE010000038">
    <property type="protein sequence ID" value="NEM08390.1"/>
    <property type="molecule type" value="Genomic_DNA"/>
</dbReference>
<organism evidence="2 3">
    <name type="scientific">Geodermatophilus normandii</name>
    <dbReference type="NCBI Taxonomy" id="1137989"/>
    <lineage>
        <taxon>Bacteria</taxon>
        <taxon>Bacillati</taxon>
        <taxon>Actinomycetota</taxon>
        <taxon>Actinomycetes</taxon>
        <taxon>Geodermatophilales</taxon>
        <taxon>Geodermatophilaceae</taxon>
        <taxon>Geodermatophilus</taxon>
    </lineage>
</organism>
<dbReference type="RefSeq" id="WP_163476812.1">
    <property type="nucleotide sequence ID" value="NZ_JAAGWE010000018.1"/>
</dbReference>
<protein>
    <submittedName>
        <fullName evidence="2">Uncharacterized protein</fullName>
    </submittedName>
</protein>
<reference evidence="2 3" key="1">
    <citation type="submission" date="2019-12" db="EMBL/GenBank/DDBJ databases">
        <title>WGS of CPCC 203550 I12A-02606.</title>
        <authorList>
            <person name="Jiang Z."/>
        </authorList>
    </citation>
    <scope>NUCLEOTIDE SEQUENCE [LARGE SCALE GENOMIC DNA]</scope>
    <source>
        <strain evidence="2 3">I12A-02606</strain>
    </source>
</reference>
<evidence type="ECO:0000313" key="1">
    <source>
        <dbReference type="EMBL" id="NEM06666.1"/>
    </source>
</evidence>
<evidence type="ECO:0000313" key="2">
    <source>
        <dbReference type="EMBL" id="NEM08390.1"/>
    </source>
</evidence>
<name>A0A6P0GM75_9ACTN</name>
<dbReference type="EMBL" id="JAAGWE010000018">
    <property type="protein sequence ID" value="NEM06666.1"/>
    <property type="molecule type" value="Genomic_DNA"/>
</dbReference>
<gene>
    <name evidence="1" type="ORF">GCU54_11660</name>
    <name evidence="2" type="ORF">GCU54_20685</name>
</gene>
<sequence length="48" mass="4854">MGGRDLLARSPGALPVHERRPVPCAAAVLPAIELGPGLAVLAVHALYG</sequence>
<evidence type="ECO:0000313" key="3">
    <source>
        <dbReference type="Proteomes" id="UP000471126"/>
    </source>
</evidence>
<accession>A0A6P0GM75</accession>
<comment type="caution">
    <text evidence="2">The sequence shown here is derived from an EMBL/GenBank/DDBJ whole genome shotgun (WGS) entry which is preliminary data.</text>
</comment>
<dbReference type="AlphaFoldDB" id="A0A6P0GM75"/>
<proteinExistence type="predicted"/>